<organism evidence="1">
    <name type="scientific">marine metagenome</name>
    <dbReference type="NCBI Taxonomy" id="408172"/>
    <lineage>
        <taxon>unclassified sequences</taxon>
        <taxon>metagenomes</taxon>
        <taxon>ecological metagenomes</taxon>
    </lineage>
</organism>
<sequence>MRFEIDGETIFATTGGRSFDPSQPVLIFLHG</sequence>
<name>A0A382SG78_9ZZZZ</name>
<feature type="non-terminal residue" evidence="1">
    <location>
        <position position="31"/>
    </location>
</feature>
<accession>A0A382SG78</accession>
<gene>
    <name evidence="1" type="ORF">METZ01_LOCUS361723</name>
</gene>
<protein>
    <recommendedName>
        <fullName evidence="2">Alpha/beta hydrolase</fullName>
    </recommendedName>
</protein>
<reference evidence="1" key="1">
    <citation type="submission" date="2018-05" db="EMBL/GenBank/DDBJ databases">
        <authorList>
            <person name="Lanie J.A."/>
            <person name="Ng W.-L."/>
            <person name="Kazmierczak K.M."/>
            <person name="Andrzejewski T.M."/>
            <person name="Davidsen T.M."/>
            <person name="Wayne K.J."/>
            <person name="Tettelin H."/>
            <person name="Glass J.I."/>
            <person name="Rusch D."/>
            <person name="Podicherti R."/>
            <person name="Tsui H.-C.T."/>
            <person name="Winkler M.E."/>
        </authorList>
    </citation>
    <scope>NUCLEOTIDE SEQUENCE</scope>
</reference>
<dbReference type="EMBL" id="UINC01128860">
    <property type="protein sequence ID" value="SVD08869.1"/>
    <property type="molecule type" value="Genomic_DNA"/>
</dbReference>
<evidence type="ECO:0000313" key="1">
    <source>
        <dbReference type="EMBL" id="SVD08869.1"/>
    </source>
</evidence>
<proteinExistence type="predicted"/>
<evidence type="ECO:0008006" key="2">
    <source>
        <dbReference type="Google" id="ProtNLM"/>
    </source>
</evidence>
<dbReference type="AlphaFoldDB" id="A0A382SG78"/>